<organism evidence="8">
    <name type="scientific">Caldithrix abyssi</name>
    <dbReference type="NCBI Taxonomy" id="187145"/>
    <lineage>
        <taxon>Bacteria</taxon>
        <taxon>Pseudomonadati</taxon>
        <taxon>Calditrichota</taxon>
        <taxon>Calditrichia</taxon>
        <taxon>Calditrichales</taxon>
        <taxon>Calditrichaceae</taxon>
        <taxon>Caldithrix</taxon>
    </lineage>
</organism>
<evidence type="ECO:0000256" key="5">
    <source>
        <dbReference type="ARBA" id="ARBA00022801"/>
    </source>
</evidence>
<dbReference type="FunFam" id="3.40.50.1000:FF:000029">
    <property type="entry name" value="3-deoxy-D-manno-octulosonate 8-phosphate phosphatase KdsC"/>
    <property type="match status" value="1"/>
</dbReference>
<gene>
    <name evidence="8" type="ORF">ENK44_11935</name>
</gene>
<feature type="binding site" evidence="7">
    <location>
        <position position="107"/>
    </location>
    <ligand>
        <name>Mg(2+)</name>
        <dbReference type="ChEBI" id="CHEBI:18420"/>
    </ligand>
</feature>
<proteinExistence type="inferred from homology"/>
<keyword evidence="4 7" id="KW-0479">Metal-binding</keyword>
<sequence>MKSKLIKIKLILMDVDGVLTDGEIIYTSEGIEIKKFNVQDGMGITLARMAGLKTGIITGRISEMVKRRAEELKFDVVSQGSFDKLPQYEEIKDQFGFDDEEIAYIGDDILDMSILQRVGFSAAVANARDEVKAICDYVTVARGGHGAVREVIDKILIRQDKMDDLIQQLARGPK</sequence>
<evidence type="ECO:0000256" key="4">
    <source>
        <dbReference type="ARBA" id="ARBA00022723"/>
    </source>
</evidence>
<keyword evidence="5 8" id="KW-0378">Hydrolase</keyword>
<evidence type="ECO:0000256" key="7">
    <source>
        <dbReference type="PIRSR" id="PIRSR006118-2"/>
    </source>
</evidence>
<dbReference type="PANTHER" id="PTHR21485:SF3">
    <property type="entry name" value="N-ACYLNEURAMINATE CYTIDYLYLTRANSFERASE"/>
    <property type="match status" value="1"/>
</dbReference>
<reference evidence="8" key="1">
    <citation type="journal article" date="2020" name="mSystems">
        <title>Genome- and Community-Level Interaction Insights into Carbon Utilization and Element Cycling Functions of Hydrothermarchaeota in Hydrothermal Sediment.</title>
        <authorList>
            <person name="Zhou Z."/>
            <person name="Liu Y."/>
            <person name="Xu W."/>
            <person name="Pan J."/>
            <person name="Luo Z.H."/>
            <person name="Li M."/>
        </authorList>
    </citation>
    <scope>NUCLEOTIDE SEQUENCE [LARGE SCALE GENOMIC DNA]</scope>
    <source>
        <strain evidence="8">HyVt-577</strain>
    </source>
</reference>
<dbReference type="EMBL" id="DRQG01000109">
    <property type="protein sequence ID" value="HGY56409.1"/>
    <property type="molecule type" value="Genomic_DNA"/>
</dbReference>
<evidence type="ECO:0000256" key="1">
    <source>
        <dbReference type="ARBA" id="ARBA00001946"/>
    </source>
</evidence>
<evidence type="ECO:0000313" key="8">
    <source>
        <dbReference type="EMBL" id="HGY56409.1"/>
    </source>
</evidence>
<dbReference type="InterPro" id="IPR036412">
    <property type="entry name" value="HAD-like_sf"/>
</dbReference>
<dbReference type="GO" id="GO:0008781">
    <property type="term" value="F:N-acylneuraminate cytidylyltransferase activity"/>
    <property type="evidence" value="ECO:0007669"/>
    <property type="project" value="TreeGrafter"/>
</dbReference>
<evidence type="ECO:0000256" key="6">
    <source>
        <dbReference type="ARBA" id="ARBA00022842"/>
    </source>
</evidence>
<name>A0A7V4U3Y2_CALAY</name>
<dbReference type="AlphaFoldDB" id="A0A7V4U3Y2"/>
<dbReference type="PANTHER" id="PTHR21485">
    <property type="entry name" value="HAD SUPERFAMILY MEMBERS CMAS AND KDSC"/>
    <property type="match status" value="1"/>
</dbReference>
<feature type="binding site" evidence="7">
    <location>
        <position position="16"/>
    </location>
    <ligand>
        <name>substrate</name>
    </ligand>
</feature>
<keyword evidence="6 7" id="KW-0460">Magnesium</keyword>
<dbReference type="SFLD" id="SFLDG01138">
    <property type="entry name" value="C1.6.2:_Deoxy-d-mannose-octulo"/>
    <property type="match status" value="1"/>
</dbReference>
<feature type="binding site" evidence="7">
    <location>
        <position position="14"/>
    </location>
    <ligand>
        <name>Mg(2+)</name>
        <dbReference type="ChEBI" id="CHEBI:18420"/>
    </ligand>
</feature>
<protein>
    <submittedName>
        <fullName evidence="8">3-deoxy-D-manno-octulosonate 8-phosphate phosphatase</fullName>
        <ecNumber evidence="8">3.1.3.45</ecNumber>
    </submittedName>
</protein>
<dbReference type="NCBIfam" id="TIGR01670">
    <property type="entry name" value="KdsC-phosphatas"/>
    <property type="match status" value="1"/>
</dbReference>
<dbReference type="SFLD" id="SFLDS00003">
    <property type="entry name" value="Haloacid_Dehalogenase"/>
    <property type="match status" value="1"/>
</dbReference>
<dbReference type="GO" id="GO:0046872">
    <property type="term" value="F:metal ion binding"/>
    <property type="evidence" value="ECO:0007669"/>
    <property type="project" value="UniProtKB-KW"/>
</dbReference>
<comment type="cofactor">
    <cofactor evidence="1 7">
        <name>Mg(2+)</name>
        <dbReference type="ChEBI" id="CHEBI:18420"/>
    </cofactor>
</comment>
<dbReference type="InterPro" id="IPR010023">
    <property type="entry name" value="KdsC_fam"/>
</dbReference>
<dbReference type="Proteomes" id="UP000885779">
    <property type="component" value="Unassembled WGS sequence"/>
</dbReference>
<evidence type="ECO:0000256" key="3">
    <source>
        <dbReference type="ARBA" id="ARBA00011881"/>
    </source>
</evidence>
<comment type="subunit">
    <text evidence="3">Homotetramer.</text>
</comment>
<dbReference type="GO" id="GO:0019143">
    <property type="term" value="F:3-deoxy-manno-octulosonate-8-phosphatase activity"/>
    <property type="evidence" value="ECO:0007669"/>
    <property type="project" value="UniProtKB-EC"/>
</dbReference>
<dbReference type="SFLD" id="SFLDG01136">
    <property type="entry name" value="C1.6:_Phosphoserine_Phosphatas"/>
    <property type="match status" value="1"/>
</dbReference>
<evidence type="ECO:0000256" key="2">
    <source>
        <dbReference type="ARBA" id="ARBA00005893"/>
    </source>
</evidence>
<dbReference type="EC" id="3.1.3.45" evidence="8"/>
<dbReference type="Gene3D" id="3.40.50.1000">
    <property type="entry name" value="HAD superfamily/HAD-like"/>
    <property type="match status" value="1"/>
</dbReference>
<dbReference type="Pfam" id="PF08282">
    <property type="entry name" value="Hydrolase_3"/>
    <property type="match status" value="1"/>
</dbReference>
<comment type="caution">
    <text evidence="8">The sequence shown here is derived from an EMBL/GenBank/DDBJ whole genome shotgun (WGS) entry which is preliminary data.</text>
</comment>
<comment type="similarity">
    <text evidence="2">Belongs to the KdsC family.</text>
</comment>
<accession>A0A7V4U3Y2</accession>
<dbReference type="CDD" id="cd01630">
    <property type="entry name" value="HAD_KDO-like"/>
    <property type="match status" value="1"/>
</dbReference>
<dbReference type="InterPro" id="IPR023214">
    <property type="entry name" value="HAD_sf"/>
</dbReference>
<dbReference type="InterPro" id="IPR050793">
    <property type="entry name" value="CMP-NeuNAc_synthase"/>
</dbReference>
<dbReference type="SUPFAM" id="SSF56784">
    <property type="entry name" value="HAD-like"/>
    <property type="match status" value="1"/>
</dbReference>
<dbReference type="PIRSF" id="PIRSF006118">
    <property type="entry name" value="KDO8-P_Ptase"/>
    <property type="match status" value="1"/>
</dbReference>